<feature type="domain" description="Translation initiation factor 3 C-terminal" evidence="6">
    <location>
        <begin position="85"/>
        <end position="168"/>
    </location>
</feature>
<dbReference type="AlphaFoldDB" id="A0A1F7WR20"/>
<dbReference type="GO" id="GO:0043022">
    <property type="term" value="F:ribosome binding"/>
    <property type="evidence" value="ECO:0007669"/>
    <property type="project" value="TreeGrafter"/>
</dbReference>
<protein>
    <recommendedName>
        <fullName evidence="4 5">Translation initiation factor IF-3</fullName>
    </recommendedName>
</protein>
<dbReference type="Gene3D" id="3.30.110.10">
    <property type="entry name" value="Translation initiation factor 3 (IF-3), C-terminal domain"/>
    <property type="match status" value="1"/>
</dbReference>
<dbReference type="InterPro" id="IPR019814">
    <property type="entry name" value="Translation_initiation_fac_3_N"/>
</dbReference>
<evidence type="ECO:0000256" key="3">
    <source>
        <dbReference type="ARBA" id="ARBA00022917"/>
    </source>
</evidence>
<sequence length="184" mass="20724">MDKRNWRINNQIRAPKVRVIGADGKQVGVLGISEAVVRAKEESLDLVEIAPQAKPPVVKIVELGKFLYQEEKKARAQKLKTKASELKEMRFSPFIGQSDFETRLTRVREFLGDKNKVRIVIKFKGRQMEVKQAGYAVTNKILAILGESVAVDMQPKFLGRHLVMVISPTNKKVVKEAKGLDNLS</sequence>
<organism evidence="8 9">
    <name type="scientific">Candidatus Woesebacteria bacterium GWB1_43_5</name>
    <dbReference type="NCBI Taxonomy" id="1802474"/>
    <lineage>
        <taxon>Bacteria</taxon>
        <taxon>Candidatus Woeseibacteriota</taxon>
    </lineage>
</organism>
<keyword evidence="4" id="KW-0963">Cytoplasm</keyword>
<gene>
    <name evidence="4" type="primary">infC</name>
    <name evidence="8" type="ORF">A2125_01275</name>
</gene>
<dbReference type="Pfam" id="PF00707">
    <property type="entry name" value="IF3_C"/>
    <property type="match status" value="1"/>
</dbReference>
<dbReference type="PANTHER" id="PTHR10938:SF0">
    <property type="entry name" value="TRANSLATION INITIATION FACTOR IF-3, MITOCHONDRIAL"/>
    <property type="match status" value="1"/>
</dbReference>
<dbReference type="NCBIfam" id="TIGR00168">
    <property type="entry name" value="infC"/>
    <property type="match status" value="1"/>
</dbReference>
<dbReference type="Proteomes" id="UP000178812">
    <property type="component" value="Unassembled WGS sequence"/>
</dbReference>
<accession>A0A1F7WR20</accession>
<dbReference type="InterPro" id="IPR036787">
    <property type="entry name" value="T_IF-3_N_sf"/>
</dbReference>
<dbReference type="GO" id="GO:0003743">
    <property type="term" value="F:translation initiation factor activity"/>
    <property type="evidence" value="ECO:0007669"/>
    <property type="project" value="UniProtKB-UniRule"/>
</dbReference>
<dbReference type="EMBL" id="MGFM01000042">
    <property type="protein sequence ID" value="OGM05250.1"/>
    <property type="molecule type" value="Genomic_DNA"/>
</dbReference>
<evidence type="ECO:0000256" key="4">
    <source>
        <dbReference type="HAMAP-Rule" id="MF_00080"/>
    </source>
</evidence>
<comment type="caution">
    <text evidence="8">The sequence shown here is derived from an EMBL/GenBank/DDBJ whole genome shotgun (WGS) entry which is preliminary data.</text>
</comment>
<evidence type="ECO:0000256" key="2">
    <source>
        <dbReference type="ARBA" id="ARBA00022540"/>
    </source>
</evidence>
<evidence type="ECO:0000313" key="8">
    <source>
        <dbReference type="EMBL" id="OGM05250.1"/>
    </source>
</evidence>
<dbReference type="GO" id="GO:0032790">
    <property type="term" value="P:ribosome disassembly"/>
    <property type="evidence" value="ECO:0007669"/>
    <property type="project" value="TreeGrafter"/>
</dbReference>
<evidence type="ECO:0000259" key="6">
    <source>
        <dbReference type="Pfam" id="PF00707"/>
    </source>
</evidence>
<evidence type="ECO:0000256" key="5">
    <source>
        <dbReference type="NCBIfam" id="TIGR00168"/>
    </source>
</evidence>
<evidence type="ECO:0000256" key="1">
    <source>
        <dbReference type="ARBA" id="ARBA00005439"/>
    </source>
</evidence>
<comment type="function">
    <text evidence="4">IF-3 binds to the 30S ribosomal subunit and shifts the equilibrium between 70S ribosomes and their 50S and 30S subunits in favor of the free subunits, thus enhancing the availability of 30S subunits on which protein synthesis initiation begins.</text>
</comment>
<dbReference type="InterPro" id="IPR019815">
    <property type="entry name" value="Translation_initiation_fac_3_C"/>
</dbReference>
<dbReference type="GO" id="GO:0016020">
    <property type="term" value="C:membrane"/>
    <property type="evidence" value="ECO:0007669"/>
    <property type="project" value="TreeGrafter"/>
</dbReference>
<name>A0A1F7WR20_9BACT</name>
<reference evidence="8 9" key="1">
    <citation type="journal article" date="2016" name="Nat. Commun.">
        <title>Thousands of microbial genomes shed light on interconnected biogeochemical processes in an aquifer system.</title>
        <authorList>
            <person name="Anantharaman K."/>
            <person name="Brown C.T."/>
            <person name="Hug L.A."/>
            <person name="Sharon I."/>
            <person name="Castelle C.J."/>
            <person name="Probst A.J."/>
            <person name="Thomas B.C."/>
            <person name="Singh A."/>
            <person name="Wilkins M.J."/>
            <person name="Karaoz U."/>
            <person name="Brodie E.L."/>
            <person name="Williams K.H."/>
            <person name="Hubbard S.S."/>
            <person name="Banfield J.F."/>
        </authorList>
    </citation>
    <scope>NUCLEOTIDE SEQUENCE [LARGE SCALE GENOMIC DNA]</scope>
</reference>
<keyword evidence="3 4" id="KW-0648">Protein biosynthesis</keyword>
<keyword evidence="2 4" id="KW-0396">Initiation factor</keyword>
<dbReference type="HAMAP" id="MF_00080">
    <property type="entry name" value="IF_3"/>
    <property type="match status" value="1"/>
</dbReference>
<dbReference type="Pfam" id="PF05198">
    <property type="entry name" value="IF3_N"/>
    <property type="match status" value="1"/>
</dbReference>
<dbReference type="SUPFAM" id="SSF55200">
    <property type="entry name" value="Translation initiation factor IF3, C-terminal domain"/>
    <property type="match status" value="1"/>
</dbReference>
<dbReference type="InterPro" id="IPR001288">
    <property type="entry name" value="Translation_initiation_fac_3"/>
</dbReference>
<dbReference type="InterPro" id="IPR036788">
    <property type="entry name" value="T_IF-3_C_sf"/>
</dbReference>
<comment type="subcellular location">
    <subcellularLocation>
        <location evidence="4">Cytoplasm</location>
    </subcellularLocation>
</comment>
<evidence type="ECO:0000313" key="9">
    <source>
        <dbReference type="Proteomes" id="UP000178812"/>
    </source>
</evidence>
<proteinExistence type="inferred from homology"/>
<feature type="domain" description="Translation initiation factor 3 N-terminal" evidence="7">
    <location>
        <begin position="8"/>
        <end position="76"/>
    </location>
</feature>
<dbReference type="SUPFAM" id="SSF54364">
    <property type="entry name" value="Translation initiation factor IF3, N-terminal domain"/>
    <property type="match status" value="1"/>
</dbReference>
<dbReference type="Gene3D" id="3.10.20.80">
    <property type="entry name" value="Translation initiation factor 3 (IF-3), N-terminal domain"/>
    <property type="match status" value="1"/>
</dbReference>
<comment type="similarity">
    <text evidence="1 4">Belongs to the IF-3 family.</text>
</comment>
<dbReference type="GO" id="GO:0005829">
    <property type="term" value="C:cytosol"/>
    <property type="evidence" value="ECO:0007669"/>
    <property type="project" value="TreeGrafter"/>
</dbReference>
<comment type="subunit">
    <text evidence="4">Monomer.</text>
</comment>
<dbReference type="PANTHER" id="PTHR10938">
    <property type="entry name" value="TRANSLATION INITIATION FACTOR IF-3"/>
    <property type="match status" value="1"/>
</dbReference>
<evidence type="ECO:0000259" key="7">
    <source>
        <dbReference type="Pfam" id="PF05198"/>
    </source>
</evidence>